<accession>A0ABU0GJ14</accession>
<proteinExistence type="predicted"/>
<protein>
    <recommendedName>
        <fullName evidence="3">ABM domain-containing protein</fullName>
    </recommendedName>
</protein>
<organism evidence="1 2">
    <name type="scientific">Cellulomonas iranensis</name>
    <dbReference type="NCBI Taxonomy" id="76862"/>
    <lineage>
        <taxon>Bacteria</taxon>
        <taxon>Bacillati</taxon>
        <taxon>Actinomycetota</taxon>
        <taxon>Actinomycetes</taxon>
        <taxon>Micrococcales</taxon>
        <taxon>Cellulomonadaceae</taxon>
        <taxon>Cellulomonas</taxon>
    </lineage>
</organism>
<keyword evidence="2" id="KW-1185">Reference proteome</keyword>
<comment type="caution">
    <text evidence="1">The sequence shown here is derived from an EMBL/GenBank/DDBJ whole genome shotgun (WGS) entry which is preliminary data.</text>
</comment>
<sequence length="158" mass="17999">MNPLAYAPRLVRTLPPVRVHGRVLKAYAMFARPAERDRLPSPAWLEEQAATVLEGPAGPGDHEAGFLILHAGMERDYLLVSQWYDADMLKHWVRGVEVDAEGRTTLVPLEQRQLVACVWELEVVAFERDAWVTTVMLRGRLDRETLDDYLATTFEGWV</sequence>
<evidence type="ECO:0000313" key="1">
    <source>
        <dbReference type="EMBL" id="MDQ0425374.1"/>
    </source>
</evidence>
<gene>
    <name evidence="1" type="ORF">JO380_001755</name>
</gene>
<name>A0ABU0GJ14_9CELL</name>
<evidence type="ECO:0008006" key="3">
    <source>
        <dbReference type="Google" id="ProtNLM"/>
    </source>
</evidence>
<reference evidence="1 2" key="1">
    <citation type="submission" date="2023-07" db="EMBL/GenBank/DDBJ databases">
        <title>Sequencing the genomes of 1000 actinobacteria strains.</title>
        <authorList>
            <person name="Klenk H.-P."/>
        </authorList>
    </citation>
    <scope>NUCLEOTIDE SEQUENCE [LARGE SCALE GENOMIC DNA]</scope>
    <source>
        <strain evidence="1 2">DSM 14785</strain>
    </source>
</reference>
<dbReference type="Proteomes" id="UP001240250">
    <property type="component" value="Unassembled WGS sequence"/>
</dbReference>
<evidence type="ECO:0000313" key="2">
    <source>
        <dbReference type="Proteomes" id="UP001240250"/>
    </source>
</evidence>
<dbReference type="RefSeq" id="WP_046529642.1">
    <property type="nucleotide sequence ID" value="NZ_CP084585.1"/>
</dbReference>
<dbReference type="EMBL" id="JAUSVM010000001">
    <property type="protein sequence ID" value="MDQ0425374.1"/>
    <property type="molecule type" value="Genomic_DNA"/>
</dbReference>